<evidence type="ECO:0000313" key="4">
    <source>
        <dbReference type="Proteomes" id="UP001146793"/>
    </source>
</evidence>
<feature type="compositionally biased region" description="Acidic residues" evidence="2">
    <location>
        <begin position="2408"/>
        <end position="2455"/>
    </location>
</feature>
<feature type="compositionally biased region" description="Acidic residues" evidence="2">
    <location>
        <begin position="2344"/>
        <end position="2369"/>
    </location>
</feature>
<feature type="compositionally biased region" description="Low complexity" evidence="2">
    <location>
        <begin position="2150"/>
        <end position="2159"/>
    </location>
</feature>
<keyword evidence="3" id="KW-0346">Stress response</keyword>
<comment type="caution">
    <text evidence="3">The sequence shown here is derived from an EMBL/GenBank/DDBJ whole genome shotgun (WGS) entry which is preliminary data.</text>
</comment>
<name>A0AAV7Y0F7_9EUKA</name>
<dbReference type="EMBL" id="JANTQA010000076">
    <property type="protein sequence ID" value="KAJ3423342.1"/>
    <property type="molecule type" value="Genomic_DNA"/>
</dbReference>
<feature type="region of interest" description="Disordered" evidence="2">
    <location>
        <begin position="662"/>
        <end position="689"/>
    </location>
</feature>
<evidence type="ECO:0000256" key="2">
    <source>
        <dbReference type="SAM" id="MobiDB-lite"/>
    </source>
</evidence>
<feature type="compositionally biased region" description="Basic and acidic residues" evidence="2">
    <location>
        <begin position="1315"/>
        <end position="1332"/>
    </location>
</feature>
<gene>
    <name evidence="3" type="ORF">M0812_29870</name>
</gene>
<accession>A0AAV7Y0F7</accession>
<reference evidence="3" key="1">
    <citation type="submission" date="2022-08" db="EMBL/GenBank/DDBJ databases">
        <title>Novel sulphate-reducing endosymbionts in the free-living metamonad Anaeramoeba.</title>
        <authorList>
            <person name="Jerlstrom-Hultqvist J."/>
            <person name="Cepicka I."/>
            <person name="Gallot-Lavallee L."/>
            <person name="Salas-Leiva D."/>
            <person name="Curtis B.A."/>
            <person name="Zahonova K."/>
            <person name="Pipaliya S."/>
            <person name="Dacks J."/>
            <person name="Roger A.J."/>
        </authorList>
    </citation>
    <scope>NUCLEOTIDE SEQUENCE</scope>
    <source>
        <strain evidence="3">Busselton2</strain>
    </source>
</reference>
<feature type="region of interest" description="Disordered" evidence="2">
    <location>
        <begin position="2324"/>
        <end position="2369"/>
    </location>
</feature>
<feature type="region of interest" description="Disordered" evidence="2">
    <location>
        <begin position="477"/>
        <end position="514"/>
    </location>
</feature>
<feature type="region of interest" description="Disordered" evidence="2">
    <location>
        <begin position="2299"/>
        <end position="2318"/>
    </location>
</feature>
<feature type="coiled-coil region" evidence="1">
    <location>
        <begin position="271"/>
        <end position="299"/>
    </location>
</feature>
<feature type="compositionally biased region" description="Basic and acidic residues" evidence="2">
    <location>
        <begin position="1340"/>
        <end position="1353"/>
    </location>
</feature>
<sequence length="2861" mass="339884">MEESNIPNQFYKELFNSFIEITEEFLDRQRKNLEYWEFSFENEPNLDQLLSHFSHLSVFNSNQIILSLLIWRRKKIRSLKKPINIDPQKKKETKTRKNPSKFDTKTPVQWILYQKEIQLIEYIFSRIVKRILKNGNIKFKTQTLVKLDSLLMAKVLESTKSTKLMNGEDCLFLNLQRMRELYGQVLKLSTQISLKSAFLCLKKLFTISEKEIRGILILLNYFEPSLTSNQNISEFCEIVKELFQIIKPFSLQTQHMFFFRFSDCLSNINFLEEKCTKNKNKENENEKEKENKKEKLNFDNWYECLNNFKGIAKQLLSKKKTQIIGLKLYVNTIINNNFEFFQKTKDEIMGYFQKIYSSTKLKKNLRECIVLFIKGVLKRFSNDLFNKEIENLLINLIQKYFNFKERNFYSNGMDLTMINLTKSLKKWNNDFVIQNILLPIFELNDDLSNQVNVNPKGIIKNKILGLKILNVFLENDDGKEEEEEEEEEEEKKEEKKEEEEKEEKEEDKEEDKHNEYQLAIKKYQDQIDKSISNTLNNIEENIGNLNFLQSTFEKFTSIQESQLIFLVEYYKIIPSSSTDILKYIQLLIKHSIHQDTIVSSKSIFYLKKFLKSKPNKMKFYIIQQYLNFIIKLPVNKKNLIEFCLKKLLDFVKIIHNSFDNDDNTDDNGEEKKKKEEEEEEEDNDDDNLNEKNEITKIYNEIQSLLLSLFSINSGKIISILIKILYYYDKIYKNENNLNIFNLFKEIKFKKNFNFDPFIVSLPATLLKGSTHNNLSFLTKKIKTLNNNKMNGNQYNNQDDYMGEYELDYHGDEDGGDLDFGSGYNDEDYDDYDNDDVGDDENENEDEENNNCINKFQKLNKSNEKKKDLIWLIYLCKIYKKINKKEPEIMKAIIGILFKKIKEMNFTPIKDKKKGKIAWVNKVKQFKYYIILLCSVVNTQITNEQTITEFFNYLLTLLNSRGQVLKTVIILAFCNIKQNCWAILNDLLVNKIKEINFEELRMKRNSLIEPKLNLFTLIYKQYLYYLTMNGKEIKKDILLIVNNFIQIILEYLSIDTTKKNFIDIDLRYNFFYLVRLFLENANNNINLNNNNLKTAFHTLLPYCSILNVGKLKKEQDLRQLRKFLKMKLNNKDHEKKVEERILLQLESIEYLALQTIISIFKYPIFDLNLLERYIDRENSKSQKNSNIQNEKKGNTERETINKNELILYQIIKTLSNKEEKVSKIILFNLLNYLFNLYPDKLSKIFYKQSFNGNINNSIIYTWIIVNSLLKKQIDLNDVHFINFILFNFQNSHYVIQNLITELYHLNLVRFLSHQKDEKKEGENQTGEKEKGESGSENTKSNTEKDKGKKPKEVESGNENLAPILHSKSCLMTEQLALDNKNINEFFAKLKPELSYQIVKKNLKIYWNLLIKLKLNNNKLNNLIITEYIIQQKELILNNLKPWIKNLKFIRDNIKSKEEFKFIIQFFYKILFKDKIINLNLYQSLWQSLYSNHSNMYIIIQILISSGIGKFNLKHLIASKQIALYLTNEMSQSFFDLLLRSNQLQNFNNFHQQNQLLLKNSMKLISTNEFVIVLLSNLVNFTINKSNSKLTLILHLIFLSFNSKIQFIGQESKTLLSNLIINLIFRSEKELPKYNHTLATSLLNYLKNNNNFDNNSNINFDNNNNYYNTNNNDNNNNNTTINSNNNDNNNINSTSNINSKRRKRRRSSNITGTINNNNNSFEINKLINLVIKTFQIIKPTLKKDWTNEAFKWIIWKKEKIESKKQINVISKSHQIFRMVLNNYHDLNYFIKEIINNLCNLFNIKNSNNYLIDKLFLENLLTLKLLIKKNNDLIKVPIIYWFCLLCFKLKNNQINKIIFKIFLQLIKKKLLNNNNWNILITNKPRFLMNKKSSTILYLYKLLLNFFDFSTNFNSLIILFNNLLIIENDQLTNYGNQIFFFNLFIFLPLLMYKIDHFHKNDNFNKNDIEEDEESLLKKELEMELFSDEEIIDKDDDEELEKKNIDKDEESEEENFKVDIFSDNYLLKIYNNLLKNSKLYNFGNITKILINYKTYKNSNDFCNDIKNDLIKIIKIKNQSFILTILIKIINNNLIKSNKYYIKLFNLFLNNFNFNKFTVKNNNLFLQKIINILIKNKKLIDNNSFYSNLNNVMKQVNFSNNNNNNNKKKKKNNKDQNQNQNQDIPYQKLSSTISQQFIFRIQENLNTLKLNNLIKVNTDVPKNTFSTLLSSEKMNLKLRKNFPQLIDFETLQKDRAKHLEERNEIFKKLKTYKIKNIAKSTKQNSSIGNLNKITKTFLNIPEASIFDDSDDDSEENSDDLSDIANLNNSDLDIVNSDSSTDIEINFSNEEKDDYGDENEGSEEYNEEEDDTELEDDLEHESIFYDFGSNDDFNDFKDQFGGDTIKIDLTGINNNDDDSDYLDSNNDDDNDDKDDDDDDDDNDDDHDDDDDDDNDSNDEQDEEMNKVNYSSLRGKNPLKSLSNIFSLMNSNDNNEEMIQDLDRKISSRINKLEDNLYKSDIKYNNFTPVKKKKKTNFFRKNNNNSNSDDYDDDNYDDDDNYHDEQNEKRRNTNEKLINSHNLYQNRLHNILDQQQKDIQNRFQEITQNSFLDHIQEVLNQGLNEDEIDENITNQMNLLNELNNNLFSEKKQKEFNVLAENLNLQIKSWQDSGKIVKFIDINEMFFIFNNSVNLFNSIFKAYKFLVNQIILFIKENKLKIITELKIDQFLPYKNHKNQTLFKQIGDRHFNNLSKKINNLSKDTKKFKDFKNNRFKLIQKIDSNLENYFDKLIILERIIKIEKEKSINNRNHNLIIHSLIEVSLYFLHFYYSFLEFSKLSKYSLSMKFNNIEDWLVETNQEIITISNSLN</sequence>
<evidence type="ECO:0000256" key="1">
    <source>
        <dbReference type="SAM" id="Coils"/>
    </source>
</evidence>
<feature type="region of interest" description="Disordered" evidence="2">
    <location>
        <begin position="1315"/>
        <end position="1356"/>
    </location>
</feature>
<dbReference type="PANTHER" id="PTHR35711">
    <property type="entry name" value="EXPRESSED PROTEIN"/>
    <property type="match status" value="1"/>
</dbReference>
<feature type="region of interest" description="Disordered" evidence="2">
    <location>
        <begin position="1668"/>
        <end position="1710"/>
    </location>
</feature>
<feature type="region of interest" description="Disordered" evidence="2">
    <location>
        <begin position="2401"/>
        <end position="2468"/>
    </location>
</feature>
<proteinExistence type="predicted"/>
<feature type="compositionally biased region" description="Acidic residues" evidence="2">
    <location>
        <begin position="676"/>
        <end position="687"/>
    </location>
</feature>
<protein>
    <submittedName>
        <fullName evidence="3">Heat shock protein</fullName>
    </submittedName>
</protein>
<feature type="compositionally biased region" description="Acidic residues" evidence="2">
    <location>
        <begin position="2299"/>
        <end position="2315"/>
    </location>
</feature>
<feature type="region of interest" description="Disordered" evidence="2">
    <location>
        <begin position="2530"/>
        <end position="2567"/>
    </location>
</feature>
<feature type="compositionally biased region" description="Acidic residues" evidence="2">
    <location>
        <begin position="2541"/>
        <end position="2554"/>
    </location>
</feature>
<feature type="compositionally biased region" description="Polar residues" evidence="2">
    <location>
        <begin position="2324"/>
        <end position="2341"/>
    </location>
</feature>
<organism evidence="3 4">
    <name type="scientific">Anaeramoeba flamelloides</name>
    <dbReference type="NCBI Taxonomy" id="1746091"/>
    <lineage>
        <taxon>Eukaryota</taxon>
        <taxon>Metamonada</taxon>
        <taxon>Anaeramoebidae</taxon>
        <taxon>Anaeramoeba</taxon>
    </lineage>
</organism>
<dbReference type="Proteomes" id="UP001146793">
    <property type="component" value="Unassembled WGS sequence"/>
</dbReference>
<evidence type="ECO:0000313" key="3">
    <source>
        <dbReference type="EMBL" id="KAJ3423342.1"/>
    </source>
</evidence>
<keyword evidence="1" id="KW-0175">Coiled coil</keyword>
<feature type="compositionally biased region" description="Low complexity" evidence="2">
    <location>
        <begin position="1668"/>
        <end position="1696"/>
    </location>
</feature>
<dbReference type="PANTHER" id="PTHR35711:SF1">
    <property type="entry name" value="ECTODERMAL, ISOFORM F"/>
    <property type="match status" value="1"/>
</dbReference>
<feature type="compositionally biased region" description="Basic and acidic residues" evidence="2">
    <location>
        <begin position="2555"/>
        <end position="2566"/>
    </location>
</feature>
<feature type="compositionally biased region" description="Acidic residues" evidence="2">
    <location>
        <begin position="477"/>
        <end position="509"/>
    </location>
</feature>
<feature type="region of interest" description="Disordered" evidence="2">
    <location>
        <begin position="2150"/>
        <end position="2179"/>
    </location>
</feature>